<evidence type="ECO:0000313" key="1">
    <source>
        <dbReference type="EMBL" id="KAK1459674.1"/>
    </source>
</evidence>
<evidence type="ECO:0000313" key="2">
    <source>
        <dbReference type="Proteomes" id="UP001239795"/>
    </source>
</evidence>
<dbReference type="EMBL" id="MLGG01000013">
    <property type="protein sequence ID" value="KAK1459674.1"/>
    <property type="molecule type" value="Genomic_DNA"/>
</dbReference>
<accession>A0AAI9UPD4</accession>
<dbReference type="Proteomes" id="UP001239795">
    <property type="component" value="Unassembled WGS sequence"/>
</dbReference>
<keyword evidence="2" id="KW-1185">Reference proteome</keyword>
<reference evidence="1 2" key="1">
    <citation type="submission" date="2016-10" db="EMBL/GenBank/DDBJ databases">
        <title>The genome sequence of Colletotrichum fioriniae PJ7.</title>
        <authorList>
            <person name="Baroncelli R."/>
        </authorList>
    </citation>
    <scope>NUCLEOTIDE SEQUENCE [LARGE SCALE GENOMIC DNA]</scope>
    <source>
        <strain evidence="1">Col 31</strain>
    </source>
</reference>
<dbReference type="AlphaFoldDB" id="A0AAI9UPD4"/>
<protein>
    <submittedName>
        <fullName evidence="1">Uncharacterized protein</fullName>
    </submittedName>
</protein>
<comment type="caution">
    <text evidence="1">The sequence shown here is derived from an EMBL/GenBank/DDBJ whole genome shotgun (WGS) entry which is preliminary data.</text>
</comment>
<organism evidence="1 2">
    <name type="scientific">Colletotrichum melonis</name>
    <dbReference type="NCBI Taxonomy" id="1209925"/>
    <lineage>
        <taxon>Eukaryota</taxon>
        <taxon>Fungi</taxon>
        <taxon>Dikarya</taxon>
        <taxon>Ascomycota</taxon>
        <taxon>Pezizomycotina</taxon>
        <taxon>Sordariomycetes</taxon>
        <taxon>Hypocreomycetidae</taxon>
        <taxon>Glomerellales</taxon>
        <taxon>Glomerellaceae</taxon>
        <taxon>Colletotrichum</taxon>
        <taxon>Colletotrichum acutatum species complex</taxon>
    </lineage>
</organism>
<sequence>MPFARHGGLGRRPLPCVRHWRLENKGHLNHLHFQCRLAAASGHLLQLLSRLFPCTKGGYRPFWDQFNESKCGGLWPVTHPPVYQSSPPLSTLSRISPASRSLLVHGLRSWLTNQATAPVSFVKSSMTTACDYQRCVETISSAGNVRLSPDSSTVLARPRIHVNQTIKRTDGRWGWLVLLMSFGYPIFHAQDRGHIP</sequence>
<proteinExistence type="predicted"/>
<gene>
    <name evidence="1" type="ORF">CMEL01_02673</name>
</gene>
<name>A0AAI9UPD4_9PEZI</name>